<gene>
    <name evidence="1" type="ORF">SacazDRAFT_00344</name>
</gene>
<dbReference type="AlphaFoldDB" id="H8G7Q0"/>
<protein>
    <recommendedName>
        <fullName evidence="3">Transcription factor zinc-finger domain-containing protein</fullName>
    </recommendedName>
</protein>
<dbReference type="HOGENOM" id="CLU_191519_0_0_11"/>
<organism evidence="1 2">
    <name type="scientific">Saccharomonospora azurea NA-128</name>
    <dbReference type="NCBI Taxonomy" id="882081"/>
    <lineage>
        <taxon>Bacteria</taxon>
        <taxon>Bacillati</taxon>
        <taxon>Actinomycetota</taxon>
        <taxon>Actinomycetes</taxon>
        <taxon>Pseudonocardiales</taxon>
        <taxon>Pseudonocardiaceae</taxon>
        <taxon>Saccharomonospora</taxon>
    </lineage>
</organism>
<evidence type="ECO:0000313" key="1">
    <source>
        <dbReference type="EMBL" id="EHY87324.1"/>
    </source>
</evidence>
<name>H8G7Q0_9PSEU</name>
<keyword evidence="2" id="KW-1185">Reference proteome</keyword>
<accession>H8G7Q0</accession>
<evidence type="ECO:0000313" key="2">
    <source>
        <dbReference type="Proteomes" id="UP000004705"/>
    </source>
</evidence>
<sequence>MRDSIACPRCDQGSVDQCRVLSTQSVIWVCDECEALWWSREDVGVSSFADLSVVLESMGVRVSWDQLKPLLN</sequence>
<proteinExistence type="predicted"/>
<dbReference type="Proteomes" id="UP000004705">
    <property type="component" value="Chromosome"/>
</dbReference>
<dbReference type="EMBL" id="CM001466">
    <property type="protein sequence ID" value="EHY87324.1"/>
    <property type="molecule type" value="Genomic_DNA"/>
</dbReference>
<reference evidence="1 2" key="1">
    <citation type="journal article" date="2012" name="Stand. Genomic Sci.">
        <title>Genome sequence of the soil bacterium Saccharomonospora azurea type strain (NA-128(T)).</title>
        <authorList>
            <person name="Klenk H.P."/>
            <person name="Held B."/>
            <person name="Lucas S."/>
            <person name="Lapidus A."/>
            <person name="Copeland A."/>
            <person name="Hammon N."/>
            <person name="Pitluck S."/>
            <person name="Goodwin L.A."/>
            <person name="Han C."/>
            <person name="Tapia R."/>
            <person name="Brambilla E.M."/>
            <person name="Potter G."/>
            <person name="Land M."/>
            <person name="Ivanova N."/>
            <person name="Rohde M."/>
            <person name="Goker M."/>
            <person name="Detter J.C."/>
            <person name="Kyrpides N.C."/>
            <person name="Woyke T."/>
        </authorList>
    </citation>
    <scope>NUCLEOTIDE SEQUENCE [LARGE SCALE GENOMIC DNA]</scope>
    <source>
        <strain evidence="1 2">NA-128</strain>
    </source>
</reference>
<evidence type="ECO:0008006" key="3">
    <source>
        <dbReference type="Google" id="ProtNLM"/>
    </source>
</evidence>